<proteinExistence type="predicted"/>
<evidence type="ECO:0000256" key="1">
    <source>
        <dbReference type="SAM" id="MobiDB-lite"/>
    </source>
</evidence>
<dbReference type="Proteomes" id="UP001177670">
    <property type="component" value="Unassembled WGS sequence"/>
</dbReference>
<comment type="caution">
    <text evidence="2">The sequence shown here is derived from an EMBL/GenBank/DDBJ whole genome shotgun (WGS) entry which is preliminary data.</text>
</comment>
<keyword evidence="3" id="KW-1185">Reference proteome</keyword>
<gene>
    <name evidence="2" type="ORF">K0M31_011001</name>
</gene>
<evidence type="ECO:0000313" key="2">
    <source>
        <dbReference type="EMBL" id="KAK1120796.1"/>
    </source>
</evidence>
<accession>A0AA40FKG5</accession>
<feature type="compositionally biased region" description="Polar residues" evidence="1">
    <location>
        <begin position="29"/>
        <end position="43"/>
    </location>
</feature>
<sequence length="116" mass="12876">MYEPPLAGFSGSAKAPIEKQQQRGLSLEFDQSSFCGHSGSNKRPVSPPKTPAPKVSYLPAGDESALSPFESHFYRETTDPPATDRVIITPTWPSFRFVGHRSRLLFEGQQVEIVRN</sequence>
<protein>
    <submittedName>
        <fullName evidence="2">Uncharacterized protein</fullName>
    </submittedName>
</protein>
<dbReference type="AlphaFoldDB" id="A0AA40FKG5"/>
<feature type="region of interest" description="Disordered" evidence="1">
    <location>
        <begin position="1"/>
        <end position="54"/>
    </location>
</feature>
<reference evidence="2" key="1">
    <citation type="submission" date="2021-10" db="EMBL/GenBank/DDBJ databases">
        <title>Melipona bicolor Genome sequencing and assembly.</title>
        <authorList>
            <person name="Araujo N.S."/>
            <person name="Arias M.C."/>
        </authorList>
    </citation>
    <scope>NUCLEOTIDE SEQUENCE</scope>
    <source>
        <strain evidence="2">USP_2M_L1-L4_2017</strain>
        <tissue evidence="2">Whole body</tissue>
    </source>
</reference>
<name>A0AA40FKG5_9HYME</name>
<dbReference type="EMBL" id="JAHYIQ010000029">
    <property type="protein sequence ID" value="KAK1120796.1"/>
    <property type="molecule type" value="Genomic_DNA"/>
</dbReference>
<evidence type="ECO:0000313" key="3">
    <source>
        <dbReference type="Proteomes" id="UP001177670"/>
    </source>
</evidence>
<organism evidence="2 3">
    <name type="scientific">Melipona bicolor</name>
    <dbReference type="NCBI Taxonomy" id="60889"/>
    <lineage>
        <taxon>Eukaryota</taxon>
        <taxon>Metazoa</taxon>
        <taxon>Ecdysozoa</taxon>
        <taxon>Arthropoda</taxon>
        <taxon>Hexapoda</taxon>
        <taxon>Insecta</taxon>
        <taxon>Pterygota</taxon>
        <taxon>Neoptera</taxon>
        <taxon>Endopterygota</taxon>
        <taxon>Hymenoptera</taxon>
        <taxon>Apocrita</taxon>
        <taxon>Aculeata</taxon>
        <taxon>Apoidea</taxon>
        <taxon>Anthophila</taxon>
        <taxon>Apidae</taxon>
        <taxon>Melipona</taxon>
    </lineage>
</organism>